<evidence type="ECO:0000256" key="2">
    <source>
        <dbReference type="SAM" id="Phobius"/>
    </source>
</evidence>
<evidence type="ECO:0000313" key="3">
    <source>
        <dbReference type="EMBL" id="MBA1375354.1"/>
    </source>
</evidence>
<keyword evidence="2" id="KW-1133">Transmembrane helix</keyword>
<reference evidence="3 4" key="1">
    <citation type="journal article" date="1994" name="Int. J. Syst. Bacteriol.">
        <title>Phylogenetic positions of novel aerobic, bacteriochlorophyll a-containing bacteria and description of Roseococcus thiosulfatophilus gen. nov., sp. nov., Erythromicrobium ramosum gen. nov., sp. nov., and Erythrobacter litoralis sp. nov.</title>
        <authorList>
            <person name="Yurkov V."/>
            <person name="Stackebrandt E."/>
            <person name="Holmes A."/>
            <person name="Fuerst J.A."/>
            <person name="Hugenholtz P."/>
            <person name="Golecki J."/>
            <person name="Gad'on N."/>
            <person name="Gorlenko V.M."/>
            <person name="Kompantseva E.I."/>
            <person name="Drews G."/>
        </authorList>
    </citation>
    <scope>NUCLEOTIDE SEQUENCE [LARGE SCALE GENOMIC DNA]</scope>
    <source>
        <strain evidence="3 4">KR-99</strain>
    </source>
</reference>
<comment type="caution">
    <text evidence="3">The sequence shown here is derived from an EMBL/GenBank/DDBJ whole genome shotgun (WGS) entry which is preliminary data.</text>
</comment>
<evidence type="ECO:0000313" key="4">
    <source>
        <dbReference type="Proteomes" id="UP000589292"/>
    </source>
</evidence>
<sequence length="197" mass="20014">MSEEETKAAAAPKKPRAKKAATGDGAAKPAAPKRKAAPKPAAEKPAEVTPTPNSAVLVSSGVAAAGATVAAQSSNAFQQVSEKVSAMIPEDMGGKAKDVASDVKDMACDAVNSIAQILNDSAGAIDDNIGPKYGDYARSAAQSVTDAAERLRAKPVEEIAEDTREFVRTKPVAAAGIAAVASLVVAKILSSVFGKRR</sequence>
<name>A0A7V8U9P9_9SPHN</name>
<feature type="compositionally biased region" description="Low complexity" evidence="1">
    <location>
        <begin position="20"/>
        <end position="30"/>
    </location>
</feature>
<dbReference type="EMBL" id="VDES01000002">
    <property type="protein sequence ID" value="MBA1375354.1"/>
    <property type="molecule type" value="Genomic_DNA"/>
</dbReference>
<keyword evidence="4" id="KW-1185">Reference proteome</keyword>
<proteinExistence type="predicted"/>
<feature type="transmembrane region" description="Helical" evidence="2">
    <location>
        <begin position="172"/>
        <end position="193"/>
    </location>
</feature>
<protein>
    <submittedName>
        <fullName evidence="3">Uncharacterized protein</fullName>
    </submittedName>
</protein>
<gene>
    <name evidence="3" type="ORF">FG486_13475</name>
</gene>
<dbReference type="Proteomes" id="UP000589292">
    <property type="component" value="Unassembled WGS sequence"/>
</dbReference>
<organism evidence="3 4">
    <name type="scientific">Sphingomonas ursincola</name>
    <dbReference type="NCBI Taxonomy" id="56361"/>
    <lineage>
        <taxon>Bacteria</taxon>
        <taxon>Pseudomonadati</taxon>
        <taxon>Pseudomonadota</taxon>
        <taxon>Alphaproteobacteria</taxon>
        <taxon>Sphingomonadales</taxon>
        <taxon>Sphingomonadaceae</taxon>
        <taxon>Sphingomonas</taxon>
    </lineage>
</organism>
<dbReference type="AlphaFoldDB" id="A0A7V8U9P9"/>
<keyword evidence="2" id="KW-0472">Membrane</keyword>
<feature type="region of interest" description="Disordered" evidence="1">
    <location>
        <begin position="1"/>
        <end position="53"/>
    </location>
</feature>
<keyword evidence="2" id="KW-0812">Transmembrane</keyword>
<dbReference type="RefSeq" id="WP_181267861.1">
    <property type="nucleotide sequence ID" value="NZ_BAAAGB010000001.1"/>
</dbReference>
<accession>A0A7V8U9P9</accession>
<evidence type="ECO:0000256" key="1">
    <source>
        <dbReference type="SAM" id="MobiDB-lite"/>
    </source>
</evidence>